<keyword evidence="2" id="KW-0012">Acyltransferase</keyword>
<keyword evidence="1" id="KW-0808">Transferase</keyword>
<dbReference type="GO" id="GO:0016747">
    <property type="term" value="F:acyltransferase activity, transferring groups other than amino-acyl groups"/>
    <property type="evidence" value="ECO:0007669"/>
    <property type="project" value="InterPro"/>
</dbReference>
<proteinExistence type="predicted"/>
<dbReference type="AlphaFoldDB" id="A0A2S3ZUL6"/>
<evidence type="ECO:0000256" key="1">
    <source>
        <dbReference type="ARBA" id="ARBA00022679"/>
    </source>
</evidence>
<sequence>MISIRQRKNADLDTIVGWVPDAAALYLFTGPRLTWPLSTEQLSEMETEQNLSAWIGASSSNGRPVGHFDLTQHGETFRIGRVIIDPAQRGQGLAATLVALAVAKGQALGASRITLNVIAGNLPAIRTYERIGFRTSPTSTDPGVLAMELLL</sequence>
<dbReference type="PANTHER" id="PTHR43877">
    <property type="entry name" value="AMINOALKYLPHOSPHONATE N-ACETYLTRANSFERASE-RELATED-RELATED"/>
    <property type="match status" value="1"/>
</dbReference>
<evidence type="ECO:0000256" key="2">
    <source>
        <dbReference type="ARBA" id="ARBA00023315"/>
    </source>
</evidence>
<feature type="domain" description="N-acetyltransferase" evidence="3">
    <location>
        <begin position="2"/>
        <end position="151"/>
    </location>
</feature>
<protein>
    <recommendedName>
        <fullName evidence="3">N-acetyltransferase domain-containing protein</fullName>
    </recommendedName>
</protein>
<dbReference type="Gene3D" id="3.40.630.30">
    <property type="match status" value="1"/>
</dbReference>
<reference evidence="4 5" key="1">
    <citation type="submission" date="2018-01" db="EMBL/GenBank/DDBJ databases">
        <title>Arthrobacter sp. nov., from glaciers in China.</title>
        <authorList>
            <person name="Liu Q."/>
            <person name="Xin Y.-H."/>
        </authorList>
    </citation>
    <scope>NUCLEOTIDE SEQUENCE [LARGE SCALE GENOMIC DNA]</scope>
    <source>
        <strain evidence="4 5">HLT2-12-2</strain>
    </source>
</reference>
<dbReference type="Pfam" id="PF00583">
    <property type="entry name" value="Acetyltransf_1"/>
    <property type="match status" value="1"/>
</dbReference>
<dbReference type="PANTHER" id="PTHR43877:SF2">
    <property type="entry name" value="AMINOALKYLPHOSPHONATE N-ACETYLTRANSFERASE-RELATED"/>
    <property type="match status" value="1"/>
</dbReference>
<name>A0A2S3ZUL6_ARTGL</name>
<dbReference type="InterPro" id="IPR050832">
    <property type="entry name" value="Bact_Acetyltransf"/>
</dbReference>
<evidence type="ECO:0000313" key="5">
    <source>
        <dbReference type="Proteomes" id="UP000237061"/>
    </source>
</evidence>
<dbReference type="SUPFAM" id="SSF55729">
    <property type="entry name" value="Acyl-CoA N-acyltransferases (Nat)"/>
    <property type="match status" value="1"/>
</dbReference>
<dbReference type="Proteomes" id="UP000237061">
    <property type="component" value="Unassembled WGS sequence"/>
</dbReference>
<organism evidence="4 5">
    <name type="scientific">Arthrobacter glacialis</name>
    <dbReference type="NCBI Taxonomy" id="1664"/>
    <lineage>
        <taxon>Bacteria</taxon>
        <taxon>Bacillati</taxon>
        <taxon>Actinomycetota</taxon>
        <taxon>Actinomycetes</taxon>
        <taxon>Micrococcales</taxon>
        <taxon>Micrococcaceae</taxon>
        <taxon>Arthrobacter</taxon>
    </lineage>
</organism>
<dbReference type="RefSeq" id="WP_103466770.1">
    <property type="nucleotide sequence ID" value="NZ_PPXC01000013.1"/>
</dbReference>
<comment type="caution">
    <text evidence="4">The sequence shown here is derived from an EMBL/GenBank/DDBJ whole genome shotgun (WGS) entry which is preliminary data.</text>
</comment>
<dbReference type="InterPro" id="IPR000182">
    <property type="entry name" value="GNAT_dom"/>
</dbReference>
<dbReference type="PROSITE" id="PS51186">
    <property type="entry name" value="GNAT"/>
    <property type="match status" value="1"/>
</dbReference>
<keyword evidence="5" id="KW-1185">Reference proteome</keyword>
<dbReference type="EMBL" id="PPXC01000013">
    <property type="protein sequence ID" value="POH72547.1"/>
    <property type="molecule type" value="Genomic_DNA"/>
</dbReference>
<accession>A0A2S3ZUL6</accession>
<gene>
    <name evidence="4" type="ORF">CVS27_15625</name>
</gene>
<evidence type="ECO:0000313" key="4">
    <source>
        <dbReference type="EMBL" id="POH72547.1"/>
    </source>
</evidence>
<dbReference type="InterPro" id="IPR016181">
    <property type="entry name" value="Acyl_CoA_acyltransferase"/>
</dbReference>
<evidence type="ECO:0000259" key="3">
    <source>
        <dbReference type="PROSITE" id="PS51186"/>
    </source>
</evidence>